<dbReference type="Gene3D" id="3.80.10.10">
    <property type="entry name" value="Ribonuclease Inhibitor"/>
    <property type="match status" value="1"/>
</dbReference>
<dbReference type="EMBL" id="PSQE01000005">
    <property type="protein sequence ID" value="RHN55752.1"/>
    <property type="molecule type" value="Genomic_DNA"/>
</dbReference>
<dbReference type="SUPFAM" id="SSF52047">
    <property type="entry name" value="RNI-like"/>
    <property type="match status" value="1"/>
</dbReference>
<dbReference type="PROSITE" id="PS50181">
    <property type="entry name" value="FBOX"/>
    <property type="match status" value="1"/>
</dbReference>
<dbReference type="InterPro" id="IPR006566">
    <property type="entry name" value="FBD"/>
</dbReference>
<dbReference type="InterPro" id="IPR036047">
    <property type="entry name" value="F-box-like_dom_sf"/>
</dbReference>
<protein>
    <submittedName>
        <fullName evidence="2">Putative F-box domain, FBD domain, leucine-rich repeat domain, L domain-containing protein</fullName>
    </submittedName>
</protein>
<accession>A0A396HQZ0</accession>
<organism evidence="2">
    <name type="scientific">Medicago truncatula</name>
    <name type="common">Barrel medic</name>
    <name type="synonym">Medicago tribuloides</name>
    <dbReference type="NCBI Taxonomy" id="3880"/>
    <lineage>
        <taxon>Eukaryota</taxon>
        <taxon>Viridiplantae</taxon>
        <taxon>Streptophyta</taxon>
        <taxon>Embryophyta</taxon>
        <taxon>Tracheophyta</taxon>
        <taxon>Spermatophyta</taxon>
        <taxon>Magnoliopsida</taxon>
        <taxon>eudicotyledons</taxon>
        <taxon>Gunneridae</taxon>
        <taxon>Pentapetalae</taxon>
        <taxon>rosids</taxon>
        <taxon>fabids</taxon>
        <taxon>Fabales</taxon>
        <taxon>Fabaceae</taxon>
        <taxon>Papilionoideae</taxon>
        <taxon>50 kb inversion clade</taxon>
        <taxon>NPAAA clade</taxon>
        <taxon>Hologalegina</taxon>
        <taxon>IRL clade</taxon>
        <taxon>Trifolieae</taxon>
        <taxon>Medicago</taxon>
    </lineage>
</organism>
<dbReference type="AlphaFoldDB" id="A0A396HQZ0"/>
<proteinExistence type="predicted"/>
<dbReference type="SMART" id="SM00579">
    <property type="entry name" value="FBD"/>
    <property type="match status" value="1"/>
</dbReference>
<dbReference type="Proteomes" id="UP000265566">
    <property type="component" value="Chromosome 5"/>
</dbReference>
<dbReference type="Pfam" id="PF24758">
    <property type="entry name" value="LRR_At5g56370"/>
    <property type="match status" value="1"/>
</dbReference>
<name>A0A396HQZ0_MEDTR</name>
<dbReference type="SUPFAM" id="SSF81383">
    <property type="entry name" value="F-box domain"/>
    <property type="match status" value="1"/>
</dbReference>
<dbReference type="PANTHER" id="PTHR31639:SF312">
    <property type="entry name" value="CYCLIN-LIKE F-BOX"/>
    <property type="match status" value="1"/>
</dbReference>
<dbReference type="InterPro" id="IPR032675">
    <property type="entry name" value="LRR_dom_sf"/>
</dbReference>
<gene>
    <name evidence="2" type="ORF">MtrunA17_Chr5g0421501</name>
</gene>
<dbReference type="InterPro" id="IPR055411">
    <property type="entry name" value="LRR_FXL15/At3g58940/PEG3-like"/>
</dbReference>
<evidence type="ECO:0000313" key="2">
    <source>
        <dbReference type="EMBL" id="RHN55752.1"/>
    </source>
</evidence>
<comment type="caution">
    <text evidence="2">The sequence shown here is derived from an EMBL/GenBank/DDBJ whole genome shotgun (WGS) entry which is preliminary data.</text>
</comment>
<feature type="domain" description="F-box" evidence="1">
    <location>
        <begin position="14"/>
        <end position="67"/>
    </location>
</feature>
<evidence type="ECO:0000259" key="1">
    <source>
        <dbReference type="PROSITE" id="PS50181"/>
    </source>
</evidence>
<reference evidence="2" key="1">
    <citation type="journal article" date="2018" name="Nat. Plants">
        <title>Whole-genome landscape of Medicago truncatula symbiotic genes.</title>
        <authorList>
            <person name="Pecrix Y."/>
            <person name="Gamas P."/>
            <person name="Carrere S."/>
        </authorList>
    </citation>
    <scope>NUCLEOTIDE SEQUENCE</scope>
    <source>
        <tissue evidence="2">Leaves</tissue>
    </source>
</reference>
<dbReference type="Pfam" id="PF00646">
    <property type="entry name" value="F-box"/>
    <property type="match status" value="1"/>
</dbReference>
<dbReference type="PANTHER" id="PTHR31639">
    <property type="entry name" value="F-BOX PROTEIN-LIKE"/>
    <property type="match status" value="1"/>
</dbReference>
<dbReference type="Gramene" id="rna30994">
    <property type="protein sequence ID" value="RHN55752.1"/>
    <property type="gene ID" value="gene30994"/>
</dbReference>
<sequence>MTLSEKRANHGDHIDRISDLPCNVIDGILERLNIQELVSTSLLSRKWRYMWNSVPQLQFCEDFFCRFEDLNDPGPEISRIITEILLLHNGPIYRFILDIPLFSNILITTEILNKWVLFLSRRGIKDLALVNYATFFNQMPSHVFSCQELTHFWFSGFNVSVPPNFRGLKKLLVLQLDHNTYEFGALESLISGCPLLEELSIELFGDMKSICLKKAKNLTDLLLTVNQESVSGLIKSLPEIQRLAMESYRNKFDLLKHYADIIPPSQLISLKYLKLNSVNLDERGELYYIVSVLKSASNLVELFIESRDEEEPDQPEELECTSCCLSRLQTVIISTGTIFKNAMSLAQFILANSSSLTTLTFKIYLGYEKSDATLLSSISRDLSMMQRASLKARIKVLH</sequence>
<dbReference type="InterPro" id="IPR001810">
    <property type="entry name" value="F-box_dom"/>
</dbReference>